<dbReference type="Proteomes" id="UP000199079">
    <property type="component" value="Unassembled WGS sequence"/>
</dbReference>
<gene>
    <name evidence="4" type="ORF">SAMN05216564_104103</name>
</gene>
<dbReference type="EMBL" id="FNPC01000004">
    <property type="protein sequence ID" value="SDY26338.1"/>
    <property type="molecule type" value="Genomic_DNA"/>
</dbReference>
<feature type="domain" description="Methanogenesis regulatory protein FilR1 middle" evidence="2">
    <location>
        <begin position="125"/>
        <end position="256"/>
    </location>
</feature>
<evidence type="ECO:0000256" key="1">
    <source>
        <dbReference type="SAM" id="MobiDB-lite"/>
    </source>
</evidence>
<dbReference type="InterPro" id="IPR036388">
    <property type="entry name" value="WH-like_DNA-bd_sf"/>
</dbReference>
<feature type="domain" description="HVO-A0261-like N-terminal" evidence="3">
    <location>
        <begin position="7"/>
        <end position="91"/>
    </location>
</feature>
<accession>A0A1H3IGX8</accession>
<dbReference type="Pfam" id="PF08350">
    <property type="entry name" value="FilR1_middle"/>
    <property type="match status" value="1"/>
</dbReference>
<feature type="region of interest" description="Disordered" evidence="1">
    <location>
        <begin position="261"/>
        <end position="284"/>
    </location>
</feature>
<keyword evidence="5" id="KW-1185">Reference proteome</keyword>
<proteinExistence type="predicted"/>
<protein>
    <submittedName>
        <fullName evidence="4">Predicted transcriptional regulator, contains HTH domain</fullName>
    </submittedName>
</protein>
<dbReference type="OrthoDB" id="330490at2157"/>
<feature type="compositionally biased region" description="Gly residues" evidence="1">
    <location>
        <begin position="268"/>
        <end position="284"/>
    </location>
</feature>
<dbReference type="Gene3D" id="1.10.10.10">
    <property type="entry name" value="Winged helix-like DNA-binding domain superfamily/Winged helix DNA-binding domain"/>
    <property type="match status" value="1"/>
</dbReference>
<dbReference type="AlphaFoldDB" id="A0A1H3IGX8"/>
<dbReference type="InterPro" id="IPR036390">
    <property type="entry name" value="WH_DNA-bd_sf"/>
</dbReference>
<dbReference type="RefSeq" id="WP_092731990.1">
    <property type="nucleotide sequence ID" value="NZ_FNPC01000004.1"/>
</dbReference>
<dbReference type="Pfam" id="PF25213">
    <property type="entry name" value="HVO_A0261_N"/>
    <property type="match status" value="1"/>
</dbReference>
<reference evidence="5" key="1">
    <citation type="submission" date="2016-10" db="EMBL/GenBank/DDBJ databases">
        <authorList>
            <person name="Varghese N."/>
            <person name="Submissions S."/>
        </authorList>
    </citation>
    <scope>NUCLEOTIDE SEQUENCE [LARGE SCALE GENOMIC DNA]</scope>
    <source>
        <strain evidence="5">DC30,IBRC 10041,KCTC 4046</strain>
    </source>
</reference>
<sequence>MPSEDAHEDVRYLAGSPGRIEILRAIREEPLRPAAITRRVESTRTTVQRVLAGFRERRWVVERDATYRLTATGERVCAAYEDLLDATARAREFAPFAANAEPIAAEMPAAAFEHGTLTVATAQDPLAPVDRLIDRFEETEDATVRSISPIVSRTFNEAAMDLLGRETSIRLVIDERVLETSAETFPEALTRAVDRCDVSVSVHPDPLPVGLFTDREGPRTCLMAYDDQNTPRALLECADESVHEWALTWFDRVRDRSRPLEDVVGDEGVNGGPDQGVNGGPDEG</sequence>
<name>A0A1H3IGX8_9EURY</name>
<evidence type="ECO:0000259" key="2">
    <source>
        <dbReference type="Pfam" id="PF08350"/>
    </source>
</evidence>
<dbReference type="InterPro" id="IPR057527">
    <property type="entry name" value="HVO_A0261-like_N"/>
</dbReference>
<organism evidence="4 5">
    <name type="scientific">Halopenitus persicus</name>
    <dbReference type="NCBI Taxonomy" id="1048396"/>
    <lineage>
        <taxon>Archaea</taxon>
        <taxon>Methanobacteriati</taxon>
        <taxon>Methanobacteriota</taxon>
        <taxon>Stenosarchaea group</taxon>
        <taxon>Halobacteria</taxon>
        <taxon>Halobacteriales</taxon>
        <taxon>Haloferacaceae</taxon>
        <taxon>Halopenitus</taxon>
    </lineage>
</organism>
<evidence type="ECO:0000313" key="5">
    <source>
        <dbReference type="Proteomes" id="UP000199079"/>
    </source>
</evidence>
<dbReference type="InterPro" id="IPR013561">
    <property type="entry name" value="FilR1_middle_dom"/>
</dbReference>
<evidence type="ECO:0000259" key="3">
    <source>
        <dbReference type="Pfam" id="PF25213"/>
    </source>
</evidence>
<evidence type="ECO:0000313" key="4">
    <source>
        <dbReference type="EMBL" id="SDY26338.1"/>
    </source>
</evidence>
<dbReference type="SUPFAM" id="SSF46785">
    <property type="entry name" value="Winged helix' DNA-binding domain"/>
    <property type="match status" value="1"/>
</dbReference>